<feature type="compositionally biased region" description="Low complexity" evidence="4">
    <location>
        <begin position="37"/>
        <end position="59"/>
    </location>
</feature>
<reference evidence="7" key="2">
    <citation type="submission" date="2021-09" db="EMBL/GenBank/DDBJ databases">
        <authorList>
            <person name="Gilroy R."/>
        </authorList>
    </citation>
    <scope>NUCLEOTIDE SEQUENCE</scope>
    <source>
        <strain evidence="7">ChiGjej1B1-18357</strain>
    </source>
</reference>
<feature type="region of interest" description="Disordered" evidence="4">
    <location>
        <begin position="37"/>
        <end position="65"/>
    </location>
</feature>
<evidence type="ECO:0000256" key="1">
    <source>
        <dbReference type="ARBA" id="ARBA00010457"/>
    </source>
</evidence>
<keyword evidence="3" id="KW-0560">Oxidoreductase</keyword>
<feature type="region of interest" description="Disordered" evidence="4">
    <location>
        <begin position="112"/>
        <end position="147"/>
    </location>
</feature>
<comment type="function">
    <text evidence="2">Destroys radicals which are normally produced within the cells and which are toxic to biological systems. May play a role in favoring mycobacterial survival in phagocytes.</text>
</comment>
<protein>
    <recommendedName>
        <fullName evidence="3">Superoxide dismutase [Cu-Zn]</fullName>
        <ecNumber evidence="3">1.15.1.1</ecNumber>
    </recommendedName>
</protein>
<sequence length="226" mass="22863">MRTIANENRRHATGRLALGIGAAALLCLAACGSDDAGDTSSAGGAESTASAEQAGATGEDGADADADATAKVLDESGKELGTVSFAEVDGATEVTASLEGLDPGFYGFHIHDTGQCEPHGTDEDGEHAAFHSAGSHLNPDDADHPDHAGDMPSLLVMENGKAETSFQTDRFTPEDLSADGGTAVMIHAGADNFAHIPERYAPAPDEDSLKTGDAGDRVGCGVVDAA</sequence>
<comment type="similarity">
    <text evidence="1 3">Belongs to the Cu-Zn superoxide dismutase family.</text>
</comment>
<dbReference type="Pfam" id="PF00080">
    <property type="entry name" value="Sod_Cu"/>
    <property type="match status" value="1"/>
</dbReference>
<dbReference type="InterPro" id="IPR018152">
    <property type="entry name" value="SOD_Cu/Zn_BS"/>
</dbReference>
<keyword evidence="3" id="KW-0862">Zinc</keyword>
<dbReference type="EMBL" id="DYXM01000243">
    <property type="protein sequence ID" value="HJE91861.1"/>
    <property type="molecule type" value="Genomic_DNA"/>
</dbReference>
<dbReference type="SUPFAM" id="SSF49329">
    <property type="entry name" value="Cu,Zn superoxide dismutase-like"/>
    <property type="match status" value="1"/>
</dbReference>
<feature type="compositionally biased region" description="Basic and acidic residues" evidence="4">
    <location>
        <begin position="112"/>
        <end position="129"/>
    </location>
</feature>
<proteinExistence type="inferred from homology"/>
<evidence type="ECO:0000256" key="3">
    <source>
        <dbReference type="RuleBase" id="RU000393"/>
    </source>
</evidence>
<dbReference type="InterPro" id="IPR036423">
    <property type="entry name" value="SOD-like_Cu/Zn_dom_sf"/>
</dbReference>
<evidence type="ECO:0000313" key="7">
    <source>
        <dbReference type="EMBL" id="HJE91861.1"/>
    </source>
</evidence>
<accession>A0A921F5B7</accession>
<comment type="caution">
    <text evidence="7">The sequence shown here is derived from an EMBL/GenBank/DDBJ whole genome shotgun (WGS) entry which is preliminary data.</text>
</comment>
<feature type="domain" description="Superoxide dismutase copper/zinc binding" evidence="6">
    <location>
        <begin position="81"/>
        <end position="223"/>
    </location>
</feature>
<dbReference type="InterPro" id="IPR024134">
    <property type="entry name" value="SOD_Cu/Zn_/chaperone"/>
</dbReference>
<dbReference type="PROSITE" id="PS00332">
    <property type="entry name" value="SOD_CU_ZN_2"/>
    <property type="match status" value="1"/>
</dbReference>
<evidence type="ECO:0000313" key="8">
    <source>
        <dbReference type="Proteomes" id="UP000776650"/>
    </source>
</evidence>
<dbReference type="GO" id="GO:0005507">
    <property type="term" value="F:copper ion binding"/>
    <property type="evidence" value="ECO:0007669"/>
    <property type="project" value="InterPro"/>
</dbReference>
<evidence type="ECO:0000256" key="4">
    <source>
        <dbReference type="SAM" id="MobiDB-lite"/>
    </source>
</evidence>
<feature type="chain" id="PRO_5037816638" description="Superoxide dismutase [Cu-Zn]" evidence="5">
    <location>
        <begin position="37"/>
        <end position="226"/>
    </location>
</feature>
<dbReference type="Gene3D" id="2.60.40.200">
    <property type="entry name" value="Superoxide dismutase, copper/zinc binding domain"/>
    <property type="match status" value="1"/>
</dbReference>
<evidence type="ECO:0000256" key="2">
    <source>
        <dbReference type="ARBA" id="ARBA00024900"/>
    </source>
</evidence>
<comment type="catalytic activity">
    <reaction evidence="3">
        <text>2 superoxide + 2 H(+) = H2O2 + O2</text>
        <dbReference type="Rhea" id="RHEA:20696"/>
        <dbReference type="ChEBI" id="CHEBI:15378"/>
        <dbReference type="ChEBI" id="CHEBI:15379"/>
        <dbReference type="ChEBI" id="CHEBI:16240"/>
        <dbReference type="ChEBI" id="CHEBI:18421"/>
        <dbReference type="EC" id="1.15.1.1"/>
    </reaction>
</comment>
<gene>
    <name evidence="7" type="ORF">K8V11_12720</name>
</gene>
<keyword evidence="3" id="KW-0479">Metal-binding</keyword>
<dbReference type="GO" id="GO:0004784">
    <property type="term" value="F:superoxide dismutase activity"/>
    <property type="evidence" value="ECO:0007669"/>
    <property type="project" value="UniProtKB-EC"/>
</dbReference>
<dbReference type="RefSeq" id="WP_303914919.1">
    <property type="nucleotide sequence ID" value="NZ_DYXM01000243.1"/>
</dbReference>
<keyword evidence="3" id="KW-0186">Copper</keyword>
<comment type="cofactor">
    <cofactor evidence="3">
        <name>Cu cation</name>
        <dbReference type="ChEBI" id="CHEBI:23378"/>
    </cofactor>
    <text evidence="3">Binds 1 copper ion per subunit.</text>
</comment>
<feature type="signal peptide" evidence="5">
    <location>
        <begin position="1"/>
        <end position="36"/>
    </location>
</feature>
<feature type="compositionally biased region" description="Basic and acidic residues" evidence="4">
    <location>
        <begin position="138"/>
        <end position="147"/>
    </location>
</feature>
<dbReference type="InterPro" id="IPR001424">
    <property type="entry name" value="SOD_Cu_Zn_dom"/>
</dbReference>
<evidence type="ECO:0000256" key="5">
    <source>
        <dbReference type="SAM" id="SignalP"/>
    </source>
</evidence>
<dbReference type="Proteomes" id="UP000776650">
    <property type="component" value="Unassembled WGS sequence"/>
</dbReference>
<keyword evidence="5" id="KW-0732">Signal</keyword>
<name>A0A921F5B7_9ACTN</name>
<comment type="cofactor">
    <cofactor evidence="3">
        <name>Zn(2+)</name>
        <dbReference type="ChEBI" id="CHEBI:29105"/>
    </cofactor>
    <text evidence="3">Binds 1 zinc ion per subunit.</text>
</comment>
<organism evidence="7 8">
    <name type="scientific">Dietzia timorensis</name>
    <dbReference type="NCBI Taxonomy" id="499555"/>
    <lineage>
        <taxon>Bacteria</taxon>
        <taxon>Bacillati</taxon>
        <taxon>Actinomycetota</taxon>
        <taxon>Actinomycetes</taxon>
        <taxon>Mycobacteriales</taxon>
        <taxon>Dietziaceae</taxon>
        <taxon>Dietzia</taxon>
    </lineage>
</organism>
<evidence type="ECO:0000259" key="6">
    <source>
        <dbReference type="Pfam" id="PF00080"/>
    </source>
</evidence>
<reference evidence="7" key="1">
    <citation type="journal article" date="2021" name="PeerJ">
        <title>Extensive microbial diversity within the chicken gut microbiome revealed by metagenomics and culture.</title>
        <authorList>
            <person name="Gilroy R."/>
            <person name="Ravi A."/>
            <person name="Getino M."/>
            <person name="Pursley I."/>
            <person name="Horton D.L."/>
            <person name="Alikhan N.F."/>
            <person name="Baker D."/>
            <person name="Gharbi K."/>
            <person name="Hall N."/>
            <person name="Watson M."/>
            <person name="Adriaenssens E.M."/>
            <person name="Foster-Nyarko E."/>
            <person name="Jarju S."/>
            <person name="Secka A."/>
            <person name="Antonio M."/>
            <person name="Oren A."/>
            <person name="Chaudhuri R.R."/>
            <person name="La Ragione R."/>
            <person name="Hildebrand F."/>
            <person name="Pallen M.J."/>
        </authorList>
    </citation>
    <scope>NUCLEOTIDE SEQUENCE</scope>
    <source>
        <strain evidence="7">ChiGjej1B1-18357</strain>
    </source>
</reference>
<dbReference type="EC" id="1.15.1.1" evidence="3"/>
<dbReference type="AlphaFoldDB" id="A0A921F5B7"/>
<dbReference type="PANTHER" id="PTHR10003">
    <property type="entry name" value="SUPEROXIDE DISMUTASE CU-ZN -RELATED"/>
    <property type="match status" value="1"/>
</dbReference>